<sequence length="55" mass="6281">MRTDVLNVLLESFIFDLESILNALKLITIKTLNKIIGALSHYTRGEKNEKVSIYT</sequence>
<dbReference type="Proteomes" id="UP001623660">
    <property type="component" value="Unassembled WGS sequence"/>
</dbReference>
<evidence type="ECO:0008006" key="3">
    <source>
        <dbReference type="Google" id="ProtNLM"/>
    </source>
</evidence>
<organism evidence="1 2">
    <name type="scientific">Candidatus Clostridium eludens</name>
    <dbReference type="NCBI Taxonomy" id="3381663"/>
    <lineage>
        <taxon>Bacteria</taxon>
        <taxon>Bacillati</taxon>
        <taxon>Bacillota</taxon>
        <taxon>Clostridia</taxon>
        <taxon>Eubacteriales</taxon>
        <taxon>Clostridiaceae</taxon>
        <taxon>Clostridium</taxon>
    </lineage>
</organism>
<dbReference type="EMBL" id="JBJHZX010000062">
    <property type="protein sequence ID" value="MFL0198473.1"/>
    <property type="molecule type" value="Genomic_DNA"/>
</dbReference>
<reference evidence="1 2" key="1">
    <citation type="submission" date="2024-11" db="EMBL/GenBank/DDBJ databases">
        <authorList>
            <person name="Heng Y.C."/>
            <person name="Lim A.C.H."/>
            <person name="Lee J.K.Y."/>
            <person name="Kittelmann S."/>
        </authorList>
    </citation>
    <scope>NUCLEOTIDE SEQUENCE [LARGE SCALE GENOMIC DNA]</scope>
    <source>
        <strain evidence="1 2">WILCCON 0269</strain>
    </source>
</reference>
<comment type="caution">
    <text evidence="1">The sequence shown here is derived from an EMBL/GenBank/DDBJ whole genome shotgun (WGS) entry which is preliminary data.</text>
</comment>
<dbReference type="RefSeq" id="WP_406794582.1">
    <property type="nucleotide sequence ID" value="NZ_JBJHZX010000062.1"/>
</dbReference>
<evidence type="ECO:0000313" key="1">
    <source>
        <dbReference type="EMBL" id="MFL0198473.1"/>
    </source>
</evidence>
<name>A0ABW8STR1_9CLOT</name>
<protein>
    <recommendedName>
        <fullName evidence="3">Transposase</fullName>
    </recommendedName>
</protein>
<proteinExistence type="predicted"/>
<accession>A0ABW8STR1</accession>
<evidence type="ECO:0000313" key="2">
    <source>
        <dbReference type="Proteomes" id="UP001623660"/>
    </source>
</evidence>
<gene>
    <name evidence="1" type="ORF">ACJDU8_23355</name>
</gene>
<keyword evidence="2" id="KW-1185">Reference proteome</keyword>